<name>A0A1Q6DTM0_METT1</name>
<dbReference type="Gene3D" id="3.40.50.620">
    <property type="entry name" value="HUPs"/>
    <property type="match status" value="1"/>
</dbReference>
<dbReference type="PIRSF" id="PIRSF006276">
    <property type="entry name" value="UspA"/>
    <property type="match status" value="1"/>
</dbReference>
<dbReference type="Proteomes" id="UP000185744">
    <property type="component" value="Unassembled WGS sequence"/>
</dbReference>
<organism evidence="3 4">
    <name type="scientific">Methanohalarchaeum thermophilum</name>
    <dbReference type="NCBI Taxonomy" id="1903181"/>
    <lineage>
        <taxon>Archaea</taxon>
        <taxon>Methanobacteriati</taxon>
        <taxon>Methanobacteriota</taxon>
        <taxon>Methanonatronarchaeia</taxon>
        <taxon>Methanonatronarchaeales</taxon>
        <taxon>Methanonatronarchaeaceae</taxon>
        <taxon>Candidatus Methanohalarchaeum</taxon>
    </lineage>
</organism>
<dbReference type="STRING" id="1903181.BTN85_0146"/>
<keyword evidence="4" id="KW-1185">Reference proteome</keyword>
<dbReference type="PANTHER" id="PTHR46268">
    <property type="entry name" value="STRESS RESPONSE PROTEIN NHAX"/>
    <property type="match status" value="1"/>
</dbReference>
<accession>A0A1Q6DTM0</accession>
<protein>
    <submittedName>
        <fullName evidence="3">Nucleotide-binding protein UspA family</fullName>
    </submittedName>
</protein>
<evidence type="ECO:0000259" key="2">
    <source>
        <dbReference type="Pfam" id="PF00582"/>
    </source>
</evidence>
<feature type="domain" description="UspA" evidence="2">
    <location>
        <begin position="1"/>
        <end position="141"/>
    </location>
</feature>
<evidence type="ECO:0000313" key="3">
    <source>
        <dbReference type="EMBL" id="OKY77678.1"/>
    </source>
</evidence>
<gene>
    <name evidence="3" type="ORF">BTN85_0146</name>
</gene>
<sequence>MYDKILLPTDGTKKTDKAIKEGIKLAKNSGAEIHAVFVVNTTAFESIPETGMWTQTKDILKREGDEALEEIEEKCDENKIDCETSIRYGRPHEEIIEYATENEIDLIVMGTSSKKGMDRFLLGSVAEKVLRSSETPVMIVRSSWEK</sequence>
<dbReference type="InterPro" id="IPR006015">
    <property type="entry name" value="Universal_stress_UspA"/>
</dbReference>
<comment type="caution">
    <text evidence="3">The sequence shown here is derived from an EMBL/GenBank/DDBJ whole genome shotgun (WGS) entry which is preliminary data.</text>
</comment>
<dbReference type="InParanoid" id="A0A1Q6DTM0"/>
<dbReference type="PRINTS" id="PR01438">
    <property type="entry name" value="UNVRSLSTRESS"/>
</dbReference>
<dbReference type="CDD" id="cd00293">
    <property type="entry name" value="USP-like"/>
    <property type="match status" value="1"/>
</dbReference>
<dbReference type="EMBL" id="MSDW01000001">
    <property type="protein sequence ID" value="OKY77678.1"/>
    <property type="molecule type" value="Genomic_DNA"/>
</dbReference>
<reference evidence="3" key="1">
    <citation type="submission" date="2016-12" db="EMBL/GenBank/DDBJ databases">
        <title>Discovery of methanogenic haloarchaea.</title>
        <authorList>
            <person name="Sorokin D.Y."/>
            <person name="Makarova K.S."/>
            <person name="Abbas B."/>
            <person name="Ferrer M."/>
            <person name="Golyshin P.N."/>
        </authorList>
    </citation>
    <scope>NUCLEOTIDE SEQUENCE [LARGE SCALE GENOMIC DNA]</scope>
    <source>
        <strain evidence="3">HMET1</strain>
    </source>
</reference>
<dbReference type="PANTHER" id="PTHR46268:SF6">
    <property type="entry name" value="UNIVERSAL STRESS PROTEIN UP12"/>
    <property type="match status" value="1"/>
</dbReference>
<dbReference type="FunCoup" id="A0A1Q6DTM0">
    <property type="interactions" value="13"/>
</dbReference>
<dbReference type="SUPFAM" id="SSF52402">
    <property type="entry name" value="Adenine nucleotide alpha hydrolases-like"/>
    <property type="match status" value="1"/>
</dbReference>
<dbReference type="Pfam" id="PF00582">
    <property type="entry name" value="Usp"/>
    <property type="match status" value="1"/>
</dbReference>
<evidence type="ECO:0000313" key="4">
    <source>
        <dbReference type="Proteomes" id="UP000185744"/>
    </source>
</evidence>
<dbReference type="InterPro" id="IPR006016">
    <property type="entry name" value="UspA"/>
</dbReference>
<evidence type="ECO:0000256" key="1">
    <source>
        <dbReference type="ARBA" id="ARBA00008791"/>
    </source>
</evidence>
<comment type="similarity">
    <text evidence="1">Belongs to the universal stress protein A family.</text>
</comment>
<proteinExistence type="inferred from homology"/>
<dbReference type="InterPro" id="IPR014729">
    <property type="entry name" value="Rossmann-like_a/b/a_fold"/>
</dbReference>
<dbReference type="AlphaFoldDB" id="A0A1Q6DTM0"/>